<sequence length="163" mass="17771">MAVSTSENPTPVRVAQAIGILGTIYSAGGSMSIAGFMIPAIRQSPTPILLSQFRQMYRRGSNSAPPIAVVTATALAYVAYHYRLTSVWKQWALASALSISIIPFTFVVIYPTIRTLEGWDDTHGEGIDRKDVIEVISAWNRRHIARSSLSLLGGLLALYALIH</sequence>
<comment type="subcellular location">
    <subcellularLocation>
        <location evidence="1">Membrane</location>
        <topology evidence="1">Multi-pass membrane protein</topology>
    </subcellularLocation>
</comment>
<evidence type="ECO:0000256" key="3">
    <source>
        <dbReference type="ARBA" id="ARBA00022989"/>
    </source>
</evidence>
<dbReference type="PANTHER" id="PTHR35042:SF1">
    <property type="entry name" value="DUF1772-DOMAIN-CONTAINING PROTEIN"/>
    <property type="match status" value="1"/>
</dbReference>
<dbReference type="EMBL" id="UIGY01000163">
    <property type="protein sequence ID" value="SUZ12172.1"/>
    <property type="molecule type" value="Genomic_DNA"/>
</dbReference>
<dbReference type="OrthoDB" id="5954308at2759"/>
<dbReference type="AlphaFoldDB" id="A0A381LFD3"/>
<feature type="transmembrane region" description="Helical" evidence="6">
    <location>
        <begin position="20"/>
        <end position="41"/>
    </location>
</feature>
<name>A0A381LFD3_BLUGR</name>
<evidence type="ECO:0000256" key="4">
    <source>
        <dbReference type="ARBA" id="ARBA00023136"/>
    </source>
</evidence>
<evidence type="ECO:0000256" key="1">
    <source>
        <dbReference type="ARBA" id="ARBA00004141"/>
    </source>
</evidence>
<proteinExistence type="inferred from homology"/>
<accession>A0A381LFD3</accession>
<keyword evidence="3 6" id="KW-1133">Transmembrane helix</keyword>
<evidence type="ECO:0000313" key="7">
    <source>
        <dbReference type="EMBL" id="SUZ12172.1"/>
    </source>
</evidence>
<dbReference type="PANTHER" id="PTHR35042">
    <property type="entry name" value="ANTHRONE OXYGENASE ENCC"/>
    <property type="match status" value="1"/>
</dbReference>
<protein>
    <submittedName>
        <fullName evidence="7">Bgt-5283</fullName>
    </submittedName>
</protein>
<feature type="non-terminal residue" evidence="7">
    <location>
        <position position="163"/>
    </location>
</feature>
<dbReference type="InterPro" id="IPR013901">
    <property type="entry name" value="Anthrone_oxy"/>
</dbReference>
<feature type="transmembrane region" description="Helical" evidence="6">
    <location>
        <begin position="144"/>
        <end position="162"/>
    </location>
</feature>
<dbReference type="GO" id="GO:0016020">
    <property type="term" value="C:membrane"/>
    <property type="evidence" value="ECO:0007669"/>
    <property type="project" value="UniProtKB-SubCell"/>
</dbReference>
<gene>
    <name evidence="7" type="ORF">BGT96224V2_LOCUS5356</name>
</gene>
<evidence type="ECO:0000256" key="2">
    <source>
        <dbReference type="ARBA" id="ARBA00022692"/>
    </source>
</evidence>
<reference evidence="7" key="1">
    <citation type="submission" date="2018-07" db="EMBL/GenBank/DDBJ databases">
        <authorList>
            <person name="Quirk P.G."/>
            <person name="Krulwich T.A."/>
        </authorList>
    </citation>
    <scope>NUCLEOTIDE SEQUENCE</scope>
    <source>
        <strain evidence="7">96224</strain>
    </source>
</reference>
<comment type="similarity">
    <text evidence="5">Belongs to the anthrone oxygenase family.</text>
</comment>
<evidence type="ECO:0000256" key="5">
    <source>
        <dbReference type="ARBA" id="ARBA00034313"/>
    </source>
</evidence>
<evidence type="ECO:0000256" key="6">
    <source>
        <dbReference type="SAM" id="Phobius"/>
    </source>
</evidence>
<feature type="transmembrane region" description="Helical" evidence="6">
    <location>
        <begin position="62"/>
        <end position="80"/>
    </location>
</feature>
<keyword evidence="2 6" id="KW-0812">Transmembrane</keyword>
<dbReference type="Pfam" id="PF08592">
    <property type="entry name" value="Anthrone_oxy"/>
    <property type="match status" value="1"/>
</dbReference>
<organism evidence="7">
    <name type="scientific">Blumeria graminis f. sp. tritici 96224</name>
    <dbReference type="NCBI Taxonomy" id="1268274"/>
    <lineage>
        <taxon>Eukaryota</taxon>
        <taxon>Fungi</taxon>
        <taxon>Dikarya</taxon>
        <taxon>Ascomycota</taxon>
        <taxon>Pezizomycotina</taxon>
        <taxon>Leotiomycetes</taxon>
        <taxon>Erysiphales</taxon>
        <taxon>Erysiphaceae</taxon>
        <taxon>Blumeria</taxon>
    </lineage>
</organism>
<keyword evidence="4 6" id="KW-0472">Membrane</keyword>
<feature type="transmembrane region" description="Helical" evidence="6">
    <location>
        <begin position="92"/>
        <end position="113"/>
    </location>
</feature>